<dbReference type="Gene3D" id="3.20.20.370">
    <property type="entry name" value="Glycoside hydrolase/deacetylase"/>
    <property type="match status" value="1"/>
</dbReference>
<accession>A0ABP5LIE6</accession>
<organism evidence="5 6">
    <name type="scientific">Nocardioides koreensis</name>
    <dbReference type="NCBI Taxonomy" id="433651"/>
    <lineage>
        <taxon>Bacteria</taxon>
        <taxon>Bacillati</taxon>
        <taxon>Actinomycetota</taxon>
        <taxon>Actinomycetes</taxon>
        <taxon>Propionibacteriales</taxon>
        <taxon>Nocardioidaceae</taxon>
        <taxon>Nocardioides</taxon>
    </lineage>
</organism>
<keyword evidence="3" id="KW-0732">Signal</keyword>
<evidence type="ECO:0000256" key="3">
    <source>
        <dbReference type="SAM" id="SignalP"/>
    </source>
</evidence>
<dbReference type="PROSITE" id="PS51677">
    <property type="entry name" value="NODB"/>
    <property type="match status" value="1"/>
</dbReference>
<dbReference type="RefSeq" id="WP_344152516.1">
    <property type="nucleotide sequence ID" value="NZ_BAAAQR010000007.1"/>
</dbReference>
<keyword evidence="6" id="KW-1185">Reference proteome</keyword>
<feature type="chain" id="PRO_5047083217" evidence="3">
    <location>
        <begin position="23"/>
        <end position="231"/>
    </location>
</feature>
<dbReference type="InterPro" id="IPR011330">
    <property type="entry name" value="Glyco_hydro/deAcase_b/a-brl"/>
</dbReference>
<keyword evidence="1" id="KW-0479">Metal-binding</keyword>
<dbReference type="PROSITE" id="PS51257">
    <property type="entry name" value="PROKAR_LIPOPROTEIN"/>
    <property type="match status" value="1"/>
</dbReference>
<dbReference type="PANTHER" id="PTHR10587">
    <property type="entry name" value="GLYCOSYL TRANSFERASE-RELATED"/>
    <property type="match status" value="1"/>
</dbReference>
<dbReference type="EMBL" id="BAAAQR010000007">
    <property type="protein sequence ID" value="GAA2147851.1"/>
    <property type="molecule type" value="Genomic_DNA"/>
</dbReference>
<proteinExistence type="predicted"/>
<keyword evidence="2" id="KW-0378">Hydrolase</keyword>
<dbReference type="InterPro" id="IPR002509">
    <property type="entry name" value="NODB_dom"/>
</dbReference>
<dbReference type="SUPFAM" id="SSF88713">
    <property type="entry name" value="Glycoside hydrolase/deacetylase"/>
    <property type="match status" value="1"/>
</dbReference>
<protein>
    <submittedName>
        <fullName evidence="5">Polysaccharide deacetylase family protein</fullName>
    </submittedName>
</protein>
<feature type="signal peptide" evidence="3">
    <location>
        <begin position="1"/>
        <end position="22"/>
    </location>
</feature>
<feature type="domain" description="NodB homology" evidence="4">
    <location>
        <begin position="37"/>
        <end position="219"/>
    </location>
</feature>
<name>A0ABP5LIE6_9ACTN</name>
<dbReference type="PANTHER" id="PTHR10587:SF133">
    <property type="entry name" value="CHITIN DEACETYLASE 1-RELATED"/>
    <property type="match status" value="1"/>
</dbReference>
<dbReference type="Proteomes" id="UP001501771">
    <property type="component" value="Unassembled WGS sequence"/>
</dbReference>
<evidence type="ECO:0000256" key="1">
    <source>
        <dbReference type="ARBA" id="ARBA00022723"/>
    </source>
</evidence>
<comment type="caution">
    <text evidence="5">The sequence shown here is derived from an EMBL/GenBank/DDBJ whole genome shotgun (WGS) entry which is preliminary data.</text>
</comment>
<dbReference type="Pfam" id="PF01522">
    <property type="entry name" value="Polysacc_deac_1"/>
    <property type="match status" value="1"/>
</dbReference>
<dbReference type="CDD" id="cd10917">
    <property type="entry name" value="CE4_NodB_like_6s_7s"/>
    <property type="match status" value="1"/>
</dbReference>
<evidence type="ECO:0000313" key="6">
    <source>
        <dbReference type="Proteomes" id="UP001501771"/>
    </source>
</evidence>
<evidence type="ECO:0000256" key="2">
    <source>
        <dbReference type="ARBA" id="ARBA00022801"/>
    </source>
</evidence>
<evidence type="ECO:0000313" key="5">
    <source>
        <dbReference type="EMBL" id="GAA2147851.1"/>
    </source>
</evidence>
<evidence type="ECO:0000259" key="4">
    <source>
        <dbReference type="PROSITE" id="PS51677"/>
    </source>
</evidence>
<reference evidence="6" key="1">
    <citation type="journal article" date="2019" name="Int. J. Syst. Evol. Microbiol.">
        <title>The Global Catalogue of Microorganisms (GCM) 10K type strain sequencing project: providing services to taxonomists for standard genome sequencing and annotation.</title>
        <authorList>
            <consortium name="The Broad Institute Genomics Platform"/>
            <consortium name="The Broad Institute Genome Sequencing Center for Infectious Disease"/>
            <person name="Wu L."/>
            <person name="Ma J."/>
        </authorList>
    </citation>
    <scope>NUCLEOTIDE SEQUENCE [LARGE SCALE GENOMIC DNA]</scope>
    <source>
        <strain evidence="6">JCM 16022</strain>
    </source>
</reference>
<dbReference type="InterPro" id="IPR050248">
    <property type="entry name" value="Polysacc_deacetylase_ArnD"/>
</dbReference>
<sequence length="231" mass="24564">MRRLLLAAVLGLALLTAPPIGVGSAAAAAGSAACPSGYVALTFDDGPSAANTPRLVRILRRVHAPATFFMVGQQVAAAPAAARLVGKSGFLVGNHSYRHQNMTTQTRAQIRHTLRATERRLRATGLHPSDLMRPPFGDIDRRVRRAVRSVGLVPVLWDVDAQDWSGGSRKAIARRVLAGLRPNLSNIVLQHDGAAGSRASIAAVPRIVRVARKRGYCFVALDARGRPGSPP</sequence>
<gene>
    <name evidence="5" type="ORF">GCM10009844_25540</name>
</gene>